<dbReference type="Proteomes" id="UP000276232">
    <property type="component" value="Unassembled WGS sequence"/>
</dbReference>
<dbReference type="InterPro" id="IPR017517">
    <property type="entry name" value="Maleyloyr_isom"/>
</dbReference>
<evidence type="ECO:0000313" key="3">
    <source>
        <dbReference type="EMBL" id="ROP45401.1"/>
    </source>
</evidence>
<dbReference type="InParanoid" id="A0A3N1HS96"/>
<organism evidence="3 4">
    <name type="scientific">Pseudokineococcus lusitanus</name>
    <dbReference type="NCBI Taxonomy" id="763993"/>
    <lineage>
        <taxon>Bacteria</taxon>
        <taxon>Bacillati</taxon>
        <taxon>Actinomycetota</taxon>
        <taxon>Actinomycetes</taxon>
        <taxon>Kineosporiales</taxon>
        <taxon>Kineosporiaceae</taxon>
        <taxon>Pseudokineococcus</taxon>
    </lineage>
</organism>
<evidence type="ECO:0000259" key="2">
    <source>
        <dbReference type="Pfam" id="PF11716"/>
    </source>
</evidence>
<dbReference type="NCBIfam" id="TIGR03083">
    <property type="entry name" value="maleylpyruvate isomerase family mycothiol-dependent enzyme"/>
    <property type="match status" value="1"/>
</dbReference>
<accession>A0A3N1HS96</accession>
<dbReference type="GO" id="GO:0046872">
    <property type="term" value="F:metal ion binding"/>
    <property type="evidence" value="ECO:0007669"/>
    <property type="project" value="InterPro"/>
</dbReference>
<dbReference type="SUPFAM" id="SSF109854">
    <property type="entry name" value="DinB/YfiT-like putative metalloenzymes"/>
    <property type="match status" value="1"/>
</dbReference>
<dbReference type="InterPro" id="IPR017519">
    <property type="entry name" value="CHP03085"/>
</dbReference>
<feature type="region of interest" description="Disordered" evidence="1">
    <location>
        <begin position="28"/>
        <end position="61"/>
    </location>
</feature>
<gene>
    <name evidence="3" type="ORF">EDC03_0002</name>
</gene>
<protein>
    <submittedName>
        <fullName evidence="3">Uncharacterized protein (TIGR03085 family)</fullName>
    </submittedName>
</protein>
<proteinExistence type="predicted"/>
<dbReference type="Pfam" id="PF11716">
    <property type="entry name" value="MDMPI_N"/>
    <property type="match status" value="1"/>
</dbReference>
<comment type="caution">
    <text evidence="3">The sequence shown here is derived from an EMBL/GenBank/DDBJ whole genome shotgun (WGS) entry which is preliminary data.</text>
</comment>
<keyword evidence="4" id="KW-1185">Reference proteome</keyword>
<reference evidence="3 4" key="1">
    <citation type="journal article" date="2015" name="Stand. Genomic Sci.">
        <title>Genomic Encyclopedia of Bacterial and Archaeal Type Strains, Phase III: the genomes of soil and plant-associated and newly described type strains.</title>
        <authorList>
            <person name="Whitman W.B."/>
            <person name="Woyke T."/>
            <person name="Klenk H.P."/>
            <person name="Zhou Y."/>
            <person name="Lilburn T.G."/>
            <person name="Beck B.J."/>
            <person name="De Vos P."/>
            <person name="Vandamme P."/>
            <person name="Eisen J.A."/>
            <person name="Garrity G."/>
            <person name="Hugenholtz P."/>
            <person name="Kyrpides N.C."/>
        </authorList>
    </citation>
    <scope>NUCLEOTIDE SEQUENCE [LARGE SCALE GENOMIC DNA]</scope>
    <source>
        <strain evidence="3 4">CECT 7306</strain>
    </source>
</reference>
<evidence type="ECO:0000313" key="4">
    <source>
        <dbReference type="Proteomes" id="UP000276232"/>
    </source>
</evidence>
<dbReference type="AlphaFoldDB" id="A0A3N1HS96"/>
<dbReference type="InterPro" id="IPR024344">
    <property type="entry name" value="MDMPI_metal-binding"/>
</dbReference>
<dbReference type="EMBL" id="RJKN01000001">
    <property type="protein sequence ID" value="ROP45401.1"/>
    <property type="molecule type" value="Genomic_DNA"/>
</dbReference>
<feature type="domain" description="Mycothiol-dependent maleylpyruvate isomerase metal-binding" evidence="2">
    <location>
        <begin position="64"/>
        <end position="143"/>
    </location>
</feature>
<sequence>MHVVDAPGRLVAVAPAVAVMSTARPARVAAPGVRGTMSPVSADSTAAPDGPGGTPADASPSDVERAALVAALLAAGPDAPTLCSGWTARDLAAHLVMRERRPDAALGMVVPALAGHAESVRAAVLRRPFTALVAVFAAGPPRLSPFAVKALDAAVNTGEHFVHTEDVRRAGPGGAPATDVEPRVLAEQVADALWRTLSGRARLIHRRCPVGVELVTDRGSAVVRRAREGTGTVRVRGDVGEVILHSFGREGVARVELEGAPDDVAAYRGLSRRV</sequence>
<dbReference type="InterPro" id="IPR034660">
    <property type="entry name" value="DinB/YfiT-like"/>
</dbReference>
<name>A0A3N1HS96_9ACTN</name>
<dbReference type="NCBIfam" id="TIGR03085">
    <property type="entry name" value="TIGR03085 family metal-binding protein"/>
    <property type="match status" value="1"/>
</dbReference>
<evidence type="ECO:0000256" key="1">
    <source>
        <dbReference type="SAM" id="MobiDB-lite"/>
    </source>
</evidence>